<name>A0A9Q8IMR3_9LACO</name>
<dbReference type="AlphaFoldDB" id="A0A9Q8IMR3"/>
<accession>A0A9Q8IMR3</accession>
<protein>
    <submittedName>
        <fullName evidence="2">N-acetyltransferase</fullName>
    </submittedName>
</protein>
<dbReference type="Gene3D" id="3.40.630.30">
    <property type="match status" value="1"/>
</dbReference>
<evidence type="ECO:0000313" key="3">
    <source>
        <dbReference type="Proteomes" id="UP000784700"/>
    </source>
</evidence>
<gene>
    <name evidence="2" type="ORF">DY130_00500</name>
</gene>
<evidence type="ECO:0000259" key="1">
    <source>
        <dbReference type="PROSITE" id="PS51186"/>
    </source>
</evidence>
<reference evidence="2" key="1">
    <citation type="submission" date="2018-08" db="EMBL/GenBank/DDBJ databases">
        <title>Comparative genomics of wild bee and flower associated Lactobacillus reveals potential adaptation to the bee host.</title>
        <authorList>
            <person name="Vuong H.Q."/>
            <person name="Mcfrederick Q.S."/>
        </authorList>
    </citation>
    <scope>NUCLEOTIDE SEQUENCE</scope>
    <source>
        <strain evidence="2">HV_63</strain>
    </source>
</reference>
<dbReference type="GO" id="GO:0016747">
    <property type="term" value="F:acyltransferase activity, transferring groups other than amino-acyl groups"/>
    <property type="evidence" value="ECO:0007669"/>
    <property type="project" value="InterPro"/>
</dbReference>
<dbReference type="Proteomes" id="UP000784700">
    <property type="component" value="Unassembled WGS sequence"/>
</dbReference>
<organism evidence="2 3">
    <name type="scientific">Apilactobacillus micheneri</name>
    <dbReference type="NCBI Taxonomy" id="1899430"/>
    <lineage>
        <taxon>Bacteria</taxon>
        <taxon>Bacillati</taxon>
        <taxon>Bacillota</taxon>
        <taxon>Bacilli</taxon>
        <taxon>Lactobacillales</taxon>
        <taxon>Lactobacillaceae</taxon>
        <taxon>Apilactobacillus</taxon>
    </lineage>
</organism>
<dbReference type="Pfam" id="PF13302">
    <property type="entry name" value="Acetyltransf_3"/>
    <property type="match status" value="1"/>
</dbReference>
<dbReference type="PROSITE" id="PS51186">
    <property type="entry name" value="GNAT"/>
    <property type="match status" value="1"/>
</dbReference>
<dbReference type="InterPro" id="IPR000182">
    <property type="entry name" value="GNAT_dom"/>
</dbReference>
<feature type="domain" description="N-acetyltransferase" evidence="1">
    <location>
        <begin position="11"/>
        <end position="163"/>
    </location>
</feature>
<dbReference type="InterPro" id="IPR051531">
    <property type="entry name" value="N-acetyltransferase"/>
</dbReference>
<comment type="caution">
    <text evidence="2">The sequence shown here is derived from an EMBL/GenBank/DDBJ whole genome shotgun (WGS) entry which is preliminary data.</text>
</comment>
<dbReference type="InterPro" id="IPR016181">
    <property type="entry name" value="Acyl_CoA_acyltransferase"/>
</dbReference>
<evidence type="ECO:0000313" key="2">
    <source>
        <dbReference type="EMBL" id="TPR46025.1"/>
    </source>
</evidence>
<dbReference type="EMBL" id="QUBG01000001">
    <property type="protein sequence ID" value="TPR46025.1"/>
    <property type="molecule type" value="Genomic_DNA"/>
</dbReference>
<dbReference type="SUPFAM" id="SSF55729">
    <property type="entry name" value="Acyl-CoA N-acyltransferases (Nat)"/>
    <property type="match status" value="1"/>
</dbReference>
<dbReference type="PANTHER" id="PTHR43792">
    <property type="entry name" value="GNAT FAMILY, PUTATIVE (AFU_ORTHOLOGUE AFUA_3G00765)-RELATED-RELATED"/>
    <property type="match status" value="1"/>
</dbReference>
<dbReference type="RefSeq" id="WP_140934279.1">
    <property type="nucleotide sequence ID" value="NZ_QUBF01000001.1"/>
</dbReference>
<sequence>MKNININLGEIKLDTLNPNDFKDYWEMIANDQVAKKTGFEPVKDESKAKMLFQSENEDHVTFVIRLVDSGKVIGLINLFPEIGENFEPVYDNLELGYFMNNNYQKRGYMTKALSAVLENFDEASLIEATVNQNNEPSMKVLNKLGFHQIDKYDGYKTFELKLS</sequence>
<proteinExistence type="predicted"/>
<dbReference type="GeneID" id="58107602"/>